<dbReference type="EMBL" id="CAADRA010000004">
    <property type="protein sequence ID" value="VFT77360.1"/>
    <property type="molecule type" value="Genomic_DNA"/>
</dbReference>
<evidence type="ECO:0000313" key="1">
    <source>
        <dbReference type="EMBL" id="KAF0720709.1"/>
    </source>
</evidence>
<keyword evidence="3" id="KW-1185">Reference proteome</keyword>
<name>A0A485K4V4_9STRA</name>
<protein>
    <submittedName>
        <fullName evidence="2">Aste57867_134 protein</fullName>
    </submittedName>
</protein>
<reference evidence="1" key="2">
    <citation type="submission" date="2019-06" db="EMBL/GenBank/DDBJ databases">
        <title>Genomics analysis of Aphanomyces spp. identifies a new class of oomycete effector associated with host adaptation.</title>
        <authorList>
            <person name="Gaulin E."/>
        </authorList>
    </citation>
    <scope>NUCLEOTIDE SEQUENCE</scope>
    <source>
        <strain evidence="1">CBS 578.67</strain>
    </source>
</reference>
<evidence type="ECO:0000313" key="3">
    <source>
        <dbReference type="Proteomes" id="UP000332933"/>
    </source>
</evidence>
<dbReference type="OrthoDB" id="67250at2759"/>
<evidence type="ECO:0000313" key="2">
    <source>
        <dbReference type="EMBL" id="VFT77360.1"/>
    </source>
</evidence>
<dbReference type="EMBL" id="VJMH01000004">
    <property type="protein sequence ID" value="KAF0720709.1"/>
    <property type="molecule type" value="Genomic_DNA"/>
</dbReference>
<gene>
    <name evidence="2" type="primary">Aste57867_134</name>
    <name evidence="1" type="ORF">As57867_000134</name>
    <name evidence="2" type="ORF">ASTE57867_134</name>
</gene>
<accession>A0A485K4V4</accession>
<proteinExistence type="predicted"/>
<reference evidence="2 3" key="1">
    <citation type="submission" date="2019-03" db="EMBL/GenBank/DDBJ databases">
        <authorList>
            <person name="Gaulin E."/>
            <person name="Dumas B."/>
        </authorList>
    </citation>
    <scope>NUCLEOTIDE SEQUENCE [LARGE SCALE GENOMIC DNA]</scope>
    <source>
        <strain evidence="2">CBS 568.67</strain>
    </source>
</reference>
<dbReference type="AlphaFoldDB" id="A0A485K4V4"/>
<dbReference type="Proteomes" id="UP000332933">
    <property type="component" value="Unassembled WGS sequence"/>
</dbReference>
<organism evidence="2 3">
    <name type="scientific">Aphanomyces stellatus</name>
    <dbReference type="NCBI Taxonomy" id="120398"/>
    <lineage>
        <taxon>Eukaryota</taxon>
        <taxon>Sar</taxon>
        <taxon>Stramenopiles</taxon>
        <taxon>Oomycota</taxon>
        <taxon>Saprolegniomycetes</taxon>
        <taxon>Saprolegniales</taxon>
        <taxon>Verrucalvaceae</taxon>
        <taxon>Aphanomyces</taxon>
    </lineage>
</organism>
<sequence>MFVCKYAYKQCSNPRVMKKDGDLHRLCEYHRDKANALQRTYATKRRHERRIKKRQLFVAQKLREIDPVPFGAKVNIDADTIQVDDLDCLFDHGDDYEGSDDSLSDDEFAYVMSLVV</sequence>